<gene>
    <name evidence="1" type="ORF">SAMN05192553_10472</name>
</gene>
<dbReference type="RefSeq" id="WP_092175125.1">
    <property type="nucleotide sequence ID" value="NZ_FNZH01000004.1"/>
</dbReference>
<accession>A0A1H6YXW6</accession>
<dbReference type="OrthoDB" id="5684515at2"/>
<sequence length="112" mass="12675">MIHYHNKKFKLVRTTTNGAVSGDILFHYQQQGRLLWCSYRSESILMGHLLGTVDEAGTITMSYHQVDPSGEIMTGTCRSTPEILANGKIRLHEKWQWTSGDESSGESVLEEF</sequence>
<reference evidence="2" key="1">
    <citation type="submission" date="2016-10" db="EMBL/GenBank/DDBJ databases">
        <authorList>
            <person name="Varghese N."/>
            <person name="Submissions S."/>
        </authorList>
    </citation>
    <scope>NUCLEOTIDE SEQUENCE [LARGE SCALE GENOMIC DNA]</scope>
    <source>
        <strain evidence="2">IBRC-M 10761</strain>
    </source>
</reference>
<dbReference type="EMBL" id="FNZH01000004">
    <property type="protein sequence ID" value="SEJ46089.1"/>
    <property type="molecule type" value="Genomic_DNA"/>
</dbReference>
<evidence type="ECO:0008006" key="3">
    <source>
        <dbReference type="Google" id="ProtNLM"/>
    </source>
</evidence>
<keyword evidence="2" id="KW-1185">Reference proteome</keyword>
<evidence type="ECO:0000313" key="1">
    <source>
        <dbReference type="EMBL" id="SEJ46089.1"/>
    </source>
</evidence>
<dbReference type="Proteomes" id="UP000199403">
    <property type="component" value="Unassembled WGS sequence"/>
</dbReference>
<organism evidence="1 2">
    <name type="scientific">Cyclobacterium xiamenense</name>
    <dbReference type="NCBI Taxonomy" id="1297121"/>
    <lineage>
        <taxon>Bacteria</taxon>
        <taxon>Pseudomonadati</taxon>
        <taxon>Bacteroidota</taxon>
        <taxon>Cytophagia</taxon>
        <taxon>Cytophagales</taxon>
        <taxon>Cyclobacteriaceae</taxon>
        <taxon>Cyclobacterium</taxon>
    </lineage>
</organism>
<dbReference type="InterPro" id="IPR058595">
    <property type="entry name" value="Avidin-like"/>
</dbReference>
<dbReference type="AlphaFoldDB" id="A0A1H6YXW6"/>
<protein>
    <recommendedName>
        <fullName evidence="3">N-acetylglutamate synthase</fullName>
    </recommendedName>
</protein>
<dbReference type="Pfam" id="PF26421">
    <property type="entry name" value="Avidin_like"/>
    <property type="match status" value="1"/>
</dbReference>
<dbReference type="STRING" id="1416801.SAMN05192553_10472"/>
<proteinExistence type="predicted"/>
<evidence type="ECO:0000313" key="2">
    <source>
        <dbReference type="Proteomes" id="UP000199403"/>
    </source>
</evidence>
<name>A0A1H6YXW6_9BACT</name>